<sequence length="569" mass="63243">MLFKALLGFRRTLRQLGADLTQIKASGVRMGQMSPHKRNYRPDLPDMLHQPVTKASVERLDTGPVNAARVRGPLYEKRRKIFPKRAEGRFRRFKWLVMLVTLGIYYLTPWIRWDRGAHAPDQAVLVDLASRRFYFFFIEIWPQEFFFVAGLLVMAGFGLFLVTSAVGRAWCGYACPQTVWVDLFLVVERFIEGDRNARMRLDAGPWGLDKIRKRVTKHAIWLAIGAATGGAWVFYFADAPSLLASLVTLDAPPVAYSTIGILTATTYVFGGLMREQVCTYMCPWPRIQAAMLDENSLVVTYNEWRGEPRSRHAKKAAAAAEVVGDCVDCNACVAVCPMGIDIRDGQQLECITCALCIDACDGVMDKLGRERGLISYATLSDYAANTSLATSGGTAPINPTRVRDADGAFSDKVRHLNWRIIFRPRVLIYFGVWALVGLGLLIGLLARDRLELNVLHDRNPQFVVESDGSVRNGYMVKLLNMIPEQRTISLTIEGMPAATMRVAGQATGDGRSFAIGVEPDKVTPLKVFVTLPKASFAEAEEGFSIIAEDPSSDERDVYQANFNLPGAAR</sequence>
<reference evidence="9 10" key="1">
    <citation type="journal article" date="2012" name="J. Bacteriol.">
        <title>Complete genome sequence of the broad-host-range strain Sinorhizobium fredii USDA257.</title>
        <authorList>
            <person name="Schuldes J."/>
            <person name="Rodriguez Orbegoso M."/>
            <person name="Schmeisser C."/>
            <person name="Krishnan H.B."/>
            <person name="Daniel R."/>
            <person name="Streit W.R."/>
        </authorList>
    </citation>
    <scope>NUCLEOTIDE SEQUENCE [LARGE SCALE GENOMIC DNA]</scope>
    <source>
        <strain evidence="9 10">USDA 257</strain>
    </source>
</reference>
<evidence type="ECO:0000256" key="1">
    <source>
        <dbReference type="ARBA" id="ARBA00022448"/>
    </source>
</evidence>
<feature type="domain" description="4Fe-4S ferredoxin-type" evidence="8">
    <location>
        <begin position="318"/>
        <end position="345"/>
    </location>
</feature>
<dbReference type="AlphaFoldDB" id="I3X969"/>
<dbReference type="EMBL" id="CP003563">
    <property type="protein sequence ID" value="AFL52425.1"/>
    <property type="molecule type" value="Genomic_DNA"/>
</dbReference>
<feature type="transmembrane region" description="Helical" evidence="7">
    <location>
        <begin position="133"/>
        <end position="162"/>
    </location>
</feature>
<dbReference type="Pfam" id="PF12801">
    <property type="entry name" value="Fer4_5"/>
    <property type="match status" value="1"/>
</dbReference>
<keyword evidence="2" id="KW-0004">4Fe-4S</keyword>
<keyword evidence="6" id="KW-0411">Iron-sulfur</keyword>
<dbReference type="InterPro" id="IPR051684">
    <property type="entry name" value="Electron_Trans/Redox"/>
</dbReference>
<dbReference type="Pfam" id="PF11614">
    <property type="entry name" value="FixG_C"/>
    <property type="match status" value="1"/>
</dbReference>
<dbReference type="InterPro" id="IPR014116">
    <property type="entry name" value="Cyt_c_oxidase_cbb3_FixG"/>
</dbReference>
<dbReference type="HOGENOM" id="CLU_032118_0_0_5"/>
<dbReference type="InterPro" id="IPR009051">
    <property type="entry name" value="Helical_ferredxn"/>
</dbReference>
<dbReference type="STRING" id="1185652.USDA257_c38800"/>
<feature type="transmembrane region" description="Helical" evidence="7">
    <location>
        <begin position="253"/>
        <end position="272"/>
    </location>
</feature>
<dbReference type="eggNOG" id="COG0348">
    <property type="taxonomic scope" value="Bacteria"/>
</dbReference>
<keyword evidence="7" id="KW-0812">Transmembrane</keyword>
<dbReference type="SUPFAM" id="SSF54862">
    <property type="entry name" value="4Fe-4S ferredoxins"/>
    <property type="match status" value="1"/>
</dbReference>
<dbReference type="Proteomes" id="UP000006180">
    <property type="component" value="Chromosome"/>
</dbReference>
<dbReference type="Pfam" id="PF13746">
    <property type="entry name" value="Fer4_18"/>
    <property type="match status" value="1"/>
</dbReference>
<name>I3X969_SINF2</name>
<dbReference type="Gene3D" id="2.60.40.10">
    <property type="entry name" value="Immunoglobulins"/>
    <property type="match status" value="1"/>
</dbReference>
<feature type="transmembrane region" description="Helical" evidence="7">
    <location>
        <begin position="93"/>
        <end position="113"/>
    </location>
</feature>
<dbReference type="InterPro" id="IPR017900">
    <property type="entry name" value="4Fe4S_Fe_S_CS"/>
</dbReference>
<organism evidence="9 10">
    <name type="scientific">Sinorhizobium fredii (strain USDA 257)</name>
    <dbReference type="NCBI Taxonomy" id="1185652"/>
    <lineage>
        <taxon>Bacteria</taxon>
        <taxon>Pseudomonadati</taxon>
        <taxon>Pseudomonadota</taxon>
        <taxon>Alphaproteobacteria</taxon>
        <taxon>Hyphomicrobiales</taxon>
        <taxon>Rhizobiaceae</taxon>
        <taxon>Sinorhizobium/Ensifer group</taxon>
        <taxon>Sinorhizobium</taxon>
    </lineage>
</organism>
<evidence type="ECO:0000256" key="3">
    <source>
        <dbReference type="ARBA" id="ARBA00022723"/>
    </source>
</evidence>
<dbReference type="GO" id="GO:0051539">
    <property type="term" value="F:4 iron, 4 sulfur cluster binding"/>
    <property type="evidence" value="ECO:0007669"/>
    <property type="project" value="UniProtKB-KW"/>
</dbReference>
<protein>
    <submittedName>
        <fullName evidence="9">Nitrogen fixation protein FixG</fullName>
    </submittedName>
</protein>
<dbReference type="PATRIC" id="fig|1185652.3.peg.4029"/>
<evidence type="ECO:0000313" key="9">
    <source>
        <dbReference type="EMBL" id="AFL52425.1"/>
    </source>
</evidence>
<evidence type="ECO:0000256" key="6">
    <source>
        <dbReference type="ARBA" id="ARBA00023014"/>
    </source>
</evidence>
<dbReference type="Gene3D" id="1.10.1060.10">
    <property type="entry name" value="Alpha-helical ferredoxin"/>
    <property type="match status" value="1"/>
</dbReference>
<dbReference type="NCBIfam" id="TIGR02745">
    <property type="entry name" value="ccoG_rdxA_fixG"/>
    <property type="match status" value="1"/>
</dbReference>
<evidence type="ECO:0000313" key="10">
    <source>
        <dbReference type="Proteomes" id="UP000006180"/>
    </source>
</evidence>
<dbReference type="GO" id="GO:0005886">
    <property type="term" value="C:plasma membrane"/>
    <property type="evidence" value="ECO:0007669"/>
    <property type="project" value="TreeGrafter"/>
</dbReference>
<keyword evidence="7" id="KW-1133">Transmembrane helix</keyword>
<gene>
    <name evidence="9" type="primary">fixG</name>
    <name evidence="9" type="ORF">USDA257_c38800</name>
</gene>
<dbReference type="PANTHER" id="PTHR30176">
    <property type="entry name" value="FERREDOXIN-TYPE PROTEIN NAPH"/>
    <property type="match status" value="1"/>
</dbReference>
<evidence type="ECO:0000256" key="4">
    <source>
        <dbReference type="ARBA" id="ARBA00022982"/>
    </source>
</evidence>
<keyword evidence="4" id="KW-0249">Electron transport</keyword>
<evidence type="ECO:0000256" key="5">
    <source>
        <dbReference type="ARBA" id="ARBA00023004"/>
    </source>
</evidence>
<dbReference type="PROSITE" id="PS51379">
    <property type="entry name" value="4FE4S_FER_2"/>
    <property type="match status" value="1"/>
</dbReference>
<proteinExistence type="predicted"/>
<dbReference type="KEGG" id="sfd:USDA257_c38800"/>
<feature type="transmembrane region" description="Helical" evidence="7">
    <location>
        <begin position="219"/>
        <end position="237"/>
    </location>
</feature>
<dbReference type="GO" id="GO:0046872">
    <property type="term" value="F:metal ion binding"/>
    <property type="evidence" value="ECO:0007669"/>
    <property type="project" value="UniProtKB-KW"/>
</dbReference>
<keyword evidence="3" id="KW-0479">Metal-binding</keyword>
<dbReference type="InterPro" id="IPR032879">
    <property type="entry name" value="FixG_C"/>
</dbReference>
<keyword evidence="1" id="KW-0813">Transport</keyword>
<dbReference type="InterPro" id="IPR013783">
    <property type="entry name" value="Ig-like_fold"/>
</dbReference>
<evidence type="ECO:0000259" key="8">
    <source>
        <dbReference type="PROSITE" id="PS51379"/>
    </source>
</evidence>
<evidence type="ECO:0000256" key="7">
    <source>
        <dbReference type="SAM" id="Phobius"/>
    </source>
</evidence>
<evidence type="ECO:0000256" key="2">
    <source>
        <dbReference type="ARBA" id="ARBA00022485"/>
    </source>
</evidence>
<dbReference type="InterPro" id="IPR017896">
    <property type="entry name" value="4Fe4S_Fe-S-bd"/>
</dbReference>
<accession>I3X969</accession>
<dbReference type="PROSITE" id="PS00198">
    <property type="entry name" value="4FE4S_FER_1"/>
    <property type="match status" value="1"/>
</dbReference>
<keyword evidence="5" id="KW-0408">Iron</keyword>
<dbReference type="PANTHER" id="PTHR30176:SF3">
    <property type="entry name" value="FERREDOXIN-TYPE PROTEIN NAPH"/>
    <property type="match status" value="1"/>
</dbReference>
<feature type="transmembrane region" description="Helical" evidence="7">
    <location>
        <begin position="426"/>
        <end position="446"/>
    </location>
</feature>
<keyword evidence="7" id="KW-0472">Membrane</keyword>